<evidence type="ECO:0000313" key="17">
    <source>
        <dbReference type="EMBL" id="AAS50686.2"/>
    </source>
</evidence>
<dbReference type="STRING" id="284811.Q75DV8"/>
<keyword evidence="4 14" id="KW-0328">Glycosyltransferase</keyword>
<evidence type="ECO:0000256" key="8">
    <source>
        <dbReference type="ARBA" id="ARBA00022824"/>
    </source>
</evidence>
<organism evidence="17 18">
    <name type="scientific">Eremothecium gossypii (strain ATCC 10895 / CBS 109.51 / FGSC 9923 / NRRL Y-1056)</name>
    <name type="common">Yeast</name>
    <name type="synonym">Ashbya gossypii</name>
    <dbReference type="NCBI Taxonomy" id="284811"/>
    <lineage>
        <taxon>Eukaryota</taxon>
        <taxon>Fungi</taxon>
        <taxon>Dikarya</taxon>
        <taxon>Ascomycota</taxon>
        <taxon>Saccharomycotina</taxon>
        <taxon>Saccharomycetes</taxon>
        <taxon>Saccharomycetales</taxon>
        <taxon>Saccharomycetaceae</taxon>
        <taxon>Eremothecium</taxon>
    </lineage>
</organism>
<evidence type="ECO:0000256" key="1">
    <source>
        <dbReference type="ARBA" id="ARBA00004477"/>
    </source>
</evidence>
<dbReference type="OrthoDB" id="292747at2759"/>
<comment type="similarity">
    <text evidence="3 14">Belongs to the glycosyltransferase 39 family.</text>
</comment>
<accession>Q75DV8</accession>
<dbReference type="RefSeq" id="NP_982862.2">
    <property type="nucleotide sequence ID" value="NM_208215.2"/>
</dbReference>
<keyword evidence="11" id="KW-0325">Glycoprotein</keyword>
<feature type="transmembrane region" description="Helical" evidence="14">
    <location>
        <begin position="133"/>
        <end position="155"/>
    </location>
</feature>
<feature type="transmembrane region" description="Helical" evidence="14">
    <location>
        <begin position="279"/>
        <end position="299"/>
    </location>
</feature>
<keyword evidence="8 14" id="KW-0256">Endoplasmic reticulum</keyword>
<keyword evidence="5 14" id="KW-0808">Transferase</keyword>
<feature type="transmembrane region" description="Helical" evidence="14">
    <location>
        <begin position="91"/>
        <end position="113"/>
    </location>
</feature>
<dbReference type="GO" id="GO:0097586">
    <property type="term" value="C:dolichyl-phosphate-mannose-protein mannosyltransferase Pmt4p homodimer complex"/>
    <property type="evidence" value="ECO:0007669"/>
    <property type="project" value="EnsemblFungi"/>
</dbReference>
<evidence type="ECO:0000256" key="3">
    <source>
        <dbReference type="ARBA" id="ARBA00007222"/>
    </source>
</evidence>
<feature type="domain" description="MIR" evidence="16">
    <location>
        <begin position="459"/>
        <end position="516"/>
    </location>
</feature>
<dbReference type="EC" id="2.4.1.109" evidence="14"/>
<dbReference type="GeneID" id="4618943"/>
<comment type="subcellular location">
    <subcellularLocation>
        <location evidence="1 14">Endoplasmic reticulum membrane</location>
        <topology evidence="1 14">Multi-pass membrane protein</topology>
    </subcellularLocation>
</comment>
<evidence type="ECO:0000256" key="6">
    <source>
        <dbReference type="ARBA" id="ARBA00022692"/>
    </source>
</evidence>
<dbReference type="EMBL" id="AE016815">
    <property type="protein sequence ID" value="AAS50686.2"/>
    <property type="molecule type" value="Genomic_DNA"/>
</dbReference>
<feature type="transmembrane region" description="Helical" evidence="14">
    <location>
        <begin position="162"/>
        <end position="179"/>
    </location>
</feature>
<keyword evidence="7" id="KW-0677">Repeat</keyword>
<dbReference type="GO" id="GO:0005783">
    <property type="term" value="C:endoplasmic reticulum"/>
    <property type="evidence" value="ECO:0000318"/>
    <property type="project" value="GO_Central"/>
</dbReference>
<proteinExistence type="inferred from homology"/>
<dbReference type="InterPro" id="IPR003342">
    <property type="entry name" value="ArnT-like_N"/>
</dbReference>
<comment type="catalytic activity">
    <reaction evidence="13 14">
        <text>a di-trans,poly-cis-dolichyl beta-D-mannosyl phosphate + L-seryl-[protein] = 3-O-(alpha-D-mannosyl)-L-seryl-[protein] + a di-trans,poly-cis-dolichyl phosphate + H(+)</text>
        <dbReference type="Rhea" id="RHEA:17377"/>
        <dbReference type="Rhea" id="RHEA-COMP:9863"/>
        <dbReference type="Rhea" id="RHEA-COMP:13546"/>
        <dbReference type="Rhea" id="RHEA-COMP:19498"/>
        <dbReference type="Rhea" id="RHEA-COMP:19501"/>
        <dbReference type="ChEBI" id="CHEBI:15378"/>
        <dbReference type="ChEBI" id="CHEBI:29999"/>
        <dbReference type="ChEBI" id="CHEBI:57683"/>
        <dbReference type="ChEBI" id="CHEBI:58211"/>
        <dbReference type="ChEBI" id="CHEBI:137321"/>
        <dbReference type="EC" id="2.4.1.109"/>
    </reaction>
</comment>
<keyword evidence="9 14" id="KW-1133">Transmembrane helix</keyword>
<dbReference type="SMART" id="SM00472">
    <property type="entry name" value="MIR"/>
    <property type="match status" value="3"/>
</dbReference>
<feature type="transmembrane region" description="Helical" evidence="14">
    <location>
        <begin position="593"/>
        <end position="611"/>
    </location>
</feature>
<dbReference type="GO" id="GO:0004169">
    <property type="term" value="F:dolichyl-phosphate-mannose-protein mannosyltransferase activity"/>
    <property type="evidence" value="ECO:0000318"/>
    <property type="project" value="GO_Central"/>
</dbReference>
<dbReference type="CAZy" id="GT39">
    <property type="family name" value="Glycosyltransferase Family 39"/>
</dbReference>
<dbReference type="GO" id="GO:0042802">
    <property type="term" value="F:identical protein binding"/>
    <property type="evidence" value="ECO:0007669"/>
    <property type="project" value="EnsemblFungi"/>
</dbReference>
<dbReference type="Pfam" id="PF16192">
    <property type="entry name" value="PMT_4TMC"/>
    <property type="match status" value="1"/>
</dbReference>
<evidence type="ECO:0000256" key="11">
    <source>
        <dbReference type="ARBA" id="ARBA00023180"/>
    </source>
</evidence>
<evidence type="ECO:0000256" key="10">
    <source>
        <dbReference type="ARBA" id="ARBA00023136"/>
    </source>
</evidence>
<protein>
    <recommendedName>
        <fullName evidence="14">Dolichyl-phosphate-mannose--protein mannosyltransferase</fullName>
        <ecNumber evidence="14">2.4.1.109</ecNumber>
    </recommendedName>
</protein>
<feature type="domain" description="MIR" evidence="16">
    <location>
        <begin position="326"/>
        <end position="386"/>
    </location>
</feature>
<evidence type="ECO:0000313" key="18">
    <source>
        <dbReference type="Proteomes" id="UP000000591"/>
    </source>
</evidence>
<evidence type="ECO:0000256" key="13">
    <source>
        <dbReference type="ARBA" id="ARBA00045102"/>
    </source>
</evidence>
<feature type="transmembrane region" description="Helical" evidence="14">
    <location>
        <begin position="218"/>
        <end position="234"/>
    </location>
</feature>
<dbReference type="InterPro" id="IPR027005">
    <property type="entry name" value="PMT-like"/>
</dbReference>
<dbReference type="Gene3D" id="2.80.10.50">
    <property type="match status" value="1"/>
</dbReference>
<dbReference type="Proteomes" id="UP000000591">
    <property type="component" value="Chromosome II"/>
</dbReference>
<evidence type="ECO:0000256" key="12">
    <source>
        <dbReference type="ARBA" id="ARBA00045085"/>
    </source>
</evidence>
<dbReference type="Pfam" id="PF02815">
    <property type="entry name" value="MIR"/>
    <property type="match status" value="1"/>
</dbReference>
<evidence type="ECO:0000256" key="14">
    <source>
        <dbReference type="RuleBase" id="RU367007"/>
    </source>
</evidence>
<dbReference type="FunCoup" id="Q75DV8">
    <property type="interactions" value="557"/>
</dbReference>
<comment type="pathway">
    <text evidence="2 14">Protein modification; protein glycosylation.</text>
</comment>
<reference evidence="17 18" key="1">
    <citation type="journal article" date="2004" name="Science">
        <title>The Ashbya gossypii genome as a tool for mapping the ancient Saccharomyces cerevisiae genome.</title>
        <authorList>
            <person name="Dietrich F.S."/>
            <person name="Voegeli S."/>
            <person name="Brachat S."/>
            <person name="Lerch A."/>
            <person name="Gates K."/>
            <person name="Steiner S."/>
            <person name="Mohr C."/>
            <person name="Pohlmann R."/>
            <person name="Luedi P."/>
            <person name="Choi S."/>
            <person name="Wing R.A."/>
            <person name="Flavier A."/>
            <person name="Gaffney T.D."/>
            <person name="Philippsen P."/>
        </authorList>
    </citation>
    <scope>NUCLEOTIDE SEQUENCE [LARGE SCALE GENOMIC DNA]</scope>
    <source>
        <strain evidence="18">ATCC 10895 / CBS 109.51 / FGSC 9923 / NRRL Y-1056</strain>
    </source>
</reference>
<dbReference type="PROSITE" id="PS50919">
    <property type="entry name" value="MIR"/>
    <property type="match status" value="3"/>
</dbReference>
<feature type="transmembrane region" description="Helical" evidence="14">
    <location>
        <begin position="240"/>
        <end position="258"/>
    </location>
</feature>
<feature type="transmembrane region" description="Helical" evidence="14">
    <location>
        <begin position="185"/>
        <end position="206"/>
    </location>
</feature>
<dbReference type="InterPro" id="IPR032421">
    <property type="entry name" value="PMT_4TMC"/>
</dbReference>
<keyword evidence="10 14" id="KW-0472">Membrane</keyword>
<name>Q75DV8_EREGS</name>
<dbReference type="KEGG" id="ago:AGOS_ABL085W"/>
<evidence type="ECO:0000256" key="9">
    <source>
        <dbReference type="ARBA" id="ARBA00022989"/>
    </source>
</evidence>
<dbReference type="GO" id="GO:0035269">
    <property type="term" value="P:protein O-linked glycosylation via mannose"/>
    <property type="evidence" value="ECO:0000318"/>
    <property type="project" value="GO_Central"/>
</dbReference>
<dbReference type="UniPathway" id="UPA00378"/>
<evidence type="ECO:0000259" key="16">
    <source>
        <dbReference type="PROSITE" id="PS50919"/>
    </source>
</evidence>
<evidence type="ECO:0000256" key="7">
    <source>
        <dbReference type="ARBA" id="ARBA00022737"/>
    </source>
</evidence>
<comment type="function">
    <text evidence="14">Transfers mannose from Dol-P-mannose to Ser or Thr residues on proteins.</text>
</comment>
<keyword evidence="18" id="KW-1185">Reference proteome</keyword>
<dbReference type="FunFam" id="2.80.10.50:FF:000044">
    <property type="entry name" value="Dolichyl-phosphate-mannose-protein mannosyltransferase 4"/>
    <property type="match status" value="1"/>
</dbReference>
<evidence type="ECO:0000256" key="4">
    <source>
        <dbReference type="ARBA" id="ARBA00022676"/>
    </source>
</evidence>
<feature type="compositionally biased region" description="Basic and acidic residues" evidence="15">
    <location>
        <begin position="11"/>
        <end position="23"/>
    </location>
</feature>
<keyword evidence="6 14" id="KW-0812">Transmembrane</keyword>
<feature type="transmembrane region" description="Helical" evidence="14">
    <location>
        <begin position="631"/>
        <end position="649"/>
    </location>
</feature>
<dbReference type="SUPFAM" id="SSF82109">
    <property type="entry name" value="MIR domain"/>
    <property type="match status" value="1"/>
</dbReference>
<feature type="region of interest" description="Disordered" evidence="15">
    <location>
        <begin position="1"/>
        <end position="23"/>
    </location>
</feature>
<feature type="domain" description="MIR" evidence="16">
    <location>
        <begin position="394"/>
        <end position="453"/>
    </location>
</feature>
<dbReference type="CDD" id="cd23285">
    <property type="entry name" value="beta-trefoil_MIR_PMT4-like"/>
    <property type="match status" value="1"/>
</dbReference>
<dbReference type="AlphaFoldDB" id="Q75DV8"/>
<reference evidence="18" key="2">
    <citation type="journal article" date="2013" name="G3 (Bethesda)">
        <title>Genomes of Ashbya fungi isolated from insects reveal four mating-type loci, numerous translocations, lack of transposons, and distinct gene duplications.</title>
        <authorList>
            <person name="Dietrich F.S."/>
            <person name="Voegeli S."/>
            <person name="Kuo S."/>
            <person name="Philippsen P."/>
        </authorList>
    </citation>
    <scope>GENOME REANNOTATION</scope>
    <source>
        <strain evidence="18">ATCC 10895 / CBS 109.51 / FGSC 9923 / NRRL Y-1056</strain>
    </source>
</reference>
<dbReference type="PANTHER" id="PTHR10050:SF51">
    <property type="entry name" value="PROTEIN O-MANNOSYL-TRANSFERASE 1"/>
    <property type="match status" value="1"/>
</dbReference>
<dbReference type="InterPro" id="IPR016093">
    <property type="entry name" value="MIR_motif"/>
</dbReference>
<evidence type="ECO:0000256" key="5">
    <source>
        <dbReference type="ARBA" id="ARBA00022679"/>
    </source>
</evidence>
<evidence type="ECO:0000256" key="15">
    <source>
        <dbReference type="SAM" id="MobiDB-lite"/>
    </source>
</evidence>
<sequence>MASKKSQKAASVERDDSAAKRGKAEGRYEYMGERWLQRPAPDSNLKYKYYGYMVTAIAFAVRFHKLYHPSEVVFDEVHFGKFASYYLERTYFFDVHPPFSKMLIAFVGWLVGYDGAFKFDDIGYSYETHQVPYIAYRSLSAILGTLTVPLVFSILRELNFKAITCAFGALLVAVDNAHVIDSRLILLDATLVISVALSIYTYIRFYKAQLRAPLSSEWYFWLYATGLSLSFVISTKYVGVFTFAMIGTAVIVNLWQLLDVRAGLSLRMFFRHFVQRFNGLVCFPFAVYLFWFYVHFAILTKSGPGDDFMSSAFQETLADSPLAKDSKDVHYYDIVTFQHRDTGALLHSHNAYYPLRYEDGRVSSQGQQVTGYSHEDINNQWEILPTKELSSRTGQPVLLDDVLRLRHIATGTYLLTHDVASPYYPTNEEVTTISEELANGERYKQTLFKLQPPNKKDGGHTVKSKTSMFRMFHVDTAVALWTHNDVFLPEWGFKQQEVNGNKKVTDPANIWTVNSILNLSEERKVYIPKKVTKMPFFSKWLELQRSMFEHNNKLSSEHPFASQPESWPGSLSGVSFWTNDTERRQIYFTGNIIGWWIELISLALFVGILLADAITRQRSFFVLGKLAREKIYGPLCFLYIGWAIHYFPFFLMGRQKFLHHYLPAHLIAAMFTAGLWEVIFTDNRALTTRKDESEPAAPHNTNPIVYEYFLLAFLGLLSIAVVGFFIYFSPIVYGDRTLTPEEVIKRQWFDIKLHFAK</sequence>
<dbReference type="HOGENOM" id="CLU_008438_0_0_1"/>
<dbReference type="OMA" id="NCHLNAP"/>
<dbReference type="Pfam" id="PF02366">
    <property type="entry name" value="PMT"/>
    <property type="match status" value="1"/>
</dbReference>
<comment type="catalytic activity">
    <reaction evidence="12 14">
        <text>a di-trans,poly-cis-dolichyl beta-D-mannosyl phosphate + L-threonyl-[protein] = 3-O-(alpha-D-mannosyl)-L-threonyl-[protein] + a di-trans,poly-cis-dolichyl phosphate + H(+)</text>
        <dbReference type="Rhea" id="RHEA:53396"/>
        <dbReference type="Rhea" id="RHEA-COMP:11060"/>
        <dbReference type="Rhea" id="RHEA-COMP:13547"/>
        <dbReference type="Rhea" id="RHEA-COMP:19498"/>
        <dbReference type="Rhea" id="RHEA-COMP:19501"/>
        <dbReference type="ChEBI" id="CHEBI:15378"/>
        <dbReference type="ChEBI" id="CHEBI:30013"/>
        <dbReference type="ChEBI" id="CHEBI:57683"/>
        <dbReference type="ChEBI" id="CHEBI:58211"/>
        <dbReference type="ChEBI" id="CHEBI:137323"/>
        <dbReference type="EC" id="2.4.1.109"/>
    </reaction>
</comment>
<dbReference type="GO" id="GO:1900101">
    <property type="term" value="P:regulation of endoplasmic reticulum unfolded protein response"/>
    <property type="evidence" value="ECO:0007669"/>
    <property type="project" value="EnsemblFungi"/>
</dbReference>
<evidence type="ECO:0000256" key="2">
    <source>
        <dbReference type="ARBA" id="ARBA00004922"/>
    </source>
</evidence>
<dbReference type="InterPro" id="IPR036300">
    <property type="entry name" value="MIR_dom_sf"/>
</dbReference>
<gene>
    <name evidence="17" type="ORF">AGOS_ABL085W</name>
</gene>
<dbReference type="eggNOG" id="KOG3359">
    <property type="taxonomic scope" value="Eukaryota"/>
</dbReference>
<dbReference type="PANTHER" id="PTHR10050">
    <property type="entry name" value="DOLICHYL-PHOSPHATE-MANNOSE--PROTEIN MANNOSYLTRANSFERASE"/>
    <property type="match status" value="1"/>
</dbReference>
<feature type="transmembrane region" description="Helical" evidence="14">
    <location>
        <begin position="708"/>
        <end position="728"/>
    </location>
</feature>
<dbReference type="InParanoid" id="Q75DV8"/>
<feature type="transmembrane region" description="Helical" evidence="14">
    <location>
        <begin position="661"/>
        <end position="680"/>
    </location>
</feature>